<gene>
    <name evidence="1" type="ORF">BA92_09360</name>
</gene>
<dbReference type="PANTHER" id="PTHR35532">
    <property type="entry name" value="SIMILAR TO POLYHYDROXYALKANOATE DEPOLYMERASE"/>
    <property type="match status" value="1"/>
</dbReference>
<comment type="caution">
    <text evidence="1">The sequence shown here is derived from an EMBL/GenBank/DDBJ whole genome shotgun (WGS) entry which is preliminary data.</text>
</comment>
<dbReference type="RefSeq" id="WP_041505233.1">
    <property type="nucleotide sequence ID" value="NZ_JPIU01000039.1"/>
</dbReference>
<dbReference type="Proteomes" id="UP000031980">
    <property type="component" value="Unassembled WGS sequence"/>
</dbReference>
<protein>
    <recommendedName>
        <fullName evidence="3">Discoidin domain-containing protein</fullName>
    </recommendedName>
</protein>
<dbReference type="PANTHER" id="PTHR35532:SF5">
    <property type="entry name" value="CARBOHYDRATE-BINDING DOMAIN-CONTAINING PROTEIN"/>
    <property type="match status" value="1"/>
</dbReference>
<proteinExistence type="predicted"/>
<keyword evidence="2" id="KW-1185">Reference proteome</keyword>
<dbReference type="PROSITE" id="PS51257">
    <property type="entry name" value="PROKAR_LIPOPROTEIN"/>
    <property type="match status" value="1"/>
</dbReference>
<accession>A0A0C3R4L8</accession>
<name>A0A0C3R4L8_9PORP</name>
<dbReference type="AlphaFoldDB" id="A0A0C3R4L8"/>
<evidence type="ECO:0000313" key="1">
    <source>
        <dbReference type="EMBL" id="KIO44400.1"/>
    </source>
</evidence>
<sequence>MRTIYFCVLLCIFFSSCGQKNEKLENALKLAKENQKELEKVLAHYAQHPADALKLKAAEFLIENMPGHYTIQGSLINEYREKIYADTTASYFAKKALDISLSKIDWLRDASRKEEDIEHIKADFLIRHIDLSFERLNQYPWLEDYPFDLFLEYLLPYRFENERLDLWIDSLHVSRKTIEIHSLRNGYQYMKEFAESEKTFDLSFIRQLFGRQIYVDCSHASIKYNFKLRALGFPSTIEYIVHFANRNGYHNWCKPISAEYKEYEDIGISGKKTAKVYQKTYSRNKTLIPHEGEYLPEMFRDPFLKDISSQYLHTENIRVHVNNSSHTMPHYAFLCVFNNLEWQPTAIGKVKRKKAEFKDIGKDIAYLPVCFDKQNRTIINYPFILNLKGEVEYLIPDTSTRQVIRIKRKYPLNENLLSYARELERITFKGSNDPELQESDTLLTNLETSEITYLFGEIKTRKLYRHYRITTPISTTIGEIILISSSGERLKGTTDSIFNKGFDHNPLTNTRVKKDEAVNIRFDSPVEIAKIICLPRSDGNGIYPENEYELFYHDLDGWQSLGRKTATDYYLEYDNIPKDALLWLRNRTTGIEERIFTYQDQKIKFW</sequence>
<organism evidence="1 2">
    <name type="scientific">Sanguibacteroides justesenii</name>
    <dbReference type="NCBI Taxonomy" id="1547597"/>
    <lineage>
        <taxon>Bacteria</taxon>
        <taxon>Pseudomonadati</taxon>
        <taxon>Bacteroidota</taxon>
        <taxon>Bacteroidia</taxon>
        <taxon>Bacteroidales</taxon>
        <taxon>Porphyromonadaceae</taxon>
        <taxon>Sanguibacteroides</taxon>
    </lineage>
</organism>
<reference evidence="1 2" key="1">
    <citation type="submission" date="2014-07" db="EMBL/GenBank/DDBJ databases">
        <title>Porphyromonadaceae bacterium OUH 308042 = ATCC BAA-2681 = DSM 28342 draft genome.</title>
        <authorList>
            <person name="Sydenham T.V."/>
            <person name="Hasman H."/>
            <person name="Justensen U.S."/>
        </authorList>
    </citation>
    <scope>NUCLEOTIDE SEQUENCE [LARGE SCALE GENOMIC DNA]</scope>
    <source>
        <strain evidence="1 2">OUH 308042</strain>
    </source>
</reference>
<evidence type="ECO:0008006" key="3">
    <source>
        <dbReference type="Google" id="ProtNLM"/>
    </source>
</evidence>
<dbReference type="EMBL" id="JPIU01000039">
    <property type="protein sequence ID" value="KIO44400.1"/>
    <property type="molecule type" value="Genomic_DNA"/>
</dbReference>
<evidence type="ECO:0000313" key="2">
    <source>
        <dbReference type="Proteomes" id="UP000031980"/>
    </source>
</evidence>